<keyword evidence="2" id="KW-1185">Reference proteome</keyword>
<evidence type="ECO:0000313" key="2">
    <source>
        <dbReference type="Proteomes" id="UP000828390"/>
    </source>
</evidence>
<reference evidence="1" key="1">
    <citation type="journal article" date="2019" name="bioRxiv">
        <title>The Genome of the Zebra Mussel, Dreissena polymorpha: A Resource for Invasive Species Research.</title>
        <authorList>
            <person name="McCartney M.A."/>
            <person name="Auch B."/>
            <person name="Kono T."/>
            <person name="Mallez S."/>
            <person name="Zhang Y."/>
            <person name="Obille A."/>
            <person name="Becker A."/>
            <person name="Abrahante J.E."/>
            <person name="Garbe J."/>
            <person name="Badalamenti J.P."/>
            <person name="Herman A."/>
            <person name="Mangelson H."/>
            <person name="Liachko I."/>
            <person name="Sullivan S."/>
            <person name="Sone E.D."/>
            <person name="Koren S."/>
            <person name="Silverstein K.A.T."/>
            <person name="Beckman K.B."/>
            <person name="Gohl D.M."/>
        </authorList>
    </citation>
    <scope>NUCLEOTIDE SEQUENCE</scope>
    <source>
        <strain evidence="1">Duluth1</strain>
        <tissue evidence="1">Whole animal</tissue>
    </source>
</reference>
<organism evidence="1 2">
    <name type="scientific">Dreissena polymorpha</name>
    <name type="common">Zebra mussel</name>
    <name type="synonym">Mytilus polymorpha</name>
    <dbReference type="NCBI Taxonomy" id="45954"/>
    <lineage>
        <taxon>Eukaryota</taxon>
        <taxon>Metazoa</taxon>
        <taxon>Spiralia</taxon>
        <taxon>Lophotrochozoa</taxon>
        <taxon>Mollusca</taxon>
        <taxon>Bivalvia</taxon>
        <taxon>Autobranchia</taxon>
        <taxon>Heteroconchia</taxon>
        <taxon>Euheterodonta</taxon>
        <taxon>Imparidentia</taxon>
        <taxon>Neoheterodontei</taxon>
        <taxon>Myida</taxon>
        <taxon>Dreissenoidea</taxon>
        <taxon>Dreissenidae</taxon>
        <taxon>Dreissena</taxon>
    </lineage>
</organism>
<proteinExistence type="predicted"/>
<dbReference type="AlphaFoldDB" id="A0A9D4HLU7"/>
<evidence type="ECO:0000313" key="1">
    <source>
        <dbReference type="EMBL" id="KAH3725247.1"/>
    </source>
</evidence>
<name>A0A9D4HLU7_DREPO</name>
<gene>
    <name evidence="1" type="ORF">DPMN_051082</name>
</gene>
<dbReference type="Proteomes" id="UP000828390">
    <property type="component" value="Unassembled WGS sequence"/>
</dbReference>
<reference evidence="1" key="2">
    <citation type="submission" date="2020-11" db="EMBL/GenBank/DDBJ databases">
        <authorList>
            <person name="McCartney M.A."/>
            <person name="Auch B."/>
            <person name="Kono T."/>
            <person name="Mallez S."/>
            <person name="Becker A."/>
            <person name="Gohl D.M."/>
            <person name="Silverstein K.A.T."/>
            <person name="Koren S."/>
            <person name="Bechman K.B."/>
            <person name="Herman A."/>
            <person name="Abrahante J.E."/>
            <person name="Garbe J."/>
        </authorList>
    </citation>
    <scope>NUCLEOTIDE SEQUENCE</scope>
    <source>
        <strain evidence="1">Duluth1</strain>
        <tissue evidence="1">Whole animal</tissue>
    </source>
</reference>
<accession>A0A9D4HLU7</accession>
<dbReference type="EMBL" id="JAIWYP010000012">
    <property type="protein sequence ID" value="KAH3725247.1"/>
    <property type="molecule type" value="Genomic_DNA"/>
</dbReference>
<sequence>MLYGPADSPFFSCLMALRSCNLVLAQNLIDRSLVSCGGFPESCLLSSSWRCSIHLFYCPSSSAFTPPFLSLKALWLVELSCYSLGEGVHTHGFSLKCCLFCCQRL</sequence>
<comment type="caution">
    <text evidence="1">The sequence shown here is derived from an EMBL/GenBank/DDBJ whole genome shotgun (WGS) entry which is preliminary data.</text>
</comment>
<protein>
    <submittedName>
        <fullName evidence="1">Uncharacterized protein</fullName>
    </submittedName>
</protein>